<name>A0A1F7RRB2_9BACT</name>
<feature type="transmembrane region" description="Helical" evidence="1">
    <location>
        <begin position="31"/>
        <end position="53"/>
    </location>
</feature>
<evidence type="ECO:0000256" key="1">
    <source>
        <dbReference type="SAM" id="Phobius"/>
    </source>
</evidence>
<proteinExistence type="predicted"/>
<dbReference type="Pfam" id="PF07963">
    <property type="entry name" value="N_methyl"/>
    <property type="match status" value="1"/>
</dbReference>
<organism evidence="2 3">
    <name type="scientific">Candidatus Schekmanbacteria bacterium RBG_16_38_11</name>
    <dbReference type="NCBI Taxonomy" id="1817880"/>
    <lineage>
        <taxon>Bacteria</taxon>
        <taxon>Candidatus Schekmaniibacteriota</taxon>
    </lineage>
</organism>
<evidence type="ECO:0008006" key="4">
    <source>
        <dbReference type="Google" id="ProtNLM"/>
    </source>
</evidence>
<keyword evidence="1" id="KW-0812">Transmembrane</keyword>
<gene>
    <name evidence="2" type="ORF">A2149_02965</name>
</gene>
<protein>
    <recommendedName>
        <fullName evidence="4">Type IV pilus modification protein PilV</fullName>
    </recommendedName>
</protein>
<keyword evidence="1" id="KW-0472">Membrane</keyword>
<sequence length="143" mass="15682">MDDVKGMYKTEKRSWVNESLQEKGFTLIESLIALLIFSTIFLGLTALQTSVIANNSSNKKITTATALAKDKIEDLKNKGFSHSDLSVAAHTDSNNPVNERGEKGGIFVRNWTVSGGSGTKDVTVYVSWDLGKHQVSFTTKIIQ</sequence>
<dbReference type="NCBIfam" id="TIGR02532">
    <property type="entry name" value="IV_pilin_GFxxxE"/>
    <property type="match status" value="1"/>
</dbReference>
<dbReference type="InterPro" id="IPR012902">
    <property type="entry name" value="N_methyl_site"/>
</dbReference>
<dbReference type="PROSITE" id="PS00409">
    <property type="entry name" value="PROKAR_NTER_METHYL"/>
    <property type="match status" value="1"/>
</dbReference>
<accession>A0A1F7RRB2</accession>
<dbReference type="Proteomes" id="UP000178435">
    <property type="component" value="Unassembled WGS sequence"/>
</dbReference>
<reference evidence="2 3" key="1">
    <citation type="journal article" date="2016" name="Nat. Commun.">
        <title>Thousands of microbial genomes shed light on interconnected biogeochemical processes in an aquifer system.</title>
        <authorList>
            <person name="Anantharaman K."/>
            <person name="Brown C.T."/>
            <person name="Hug L.A."/>
            <person name="Sharon I."/>
            <person name="Castelle C.J."/>
            <person name="Probst A.J."/>
            <person name="Thomas B.C."/>
            <person name="Singh A."/>
            <person name="Wilkins M.J."/>
            <person name="Karaoz U."/>
            <person name="Brodie E.L."/>
            <person name="Williams K.H."/>
            <person name="Hubbard S.S."/>
            <person name="Banfield J.F."/>
        </authorList>
    </citation>
    <scope>NUCLEOTIDE SEQUENCE [LARGE SCALE GENOMIC DNA]</scope>
</reference>
<dbReference type="EMBL" id="MGDF01000165">
    <property type="protein sequence ID" value="OGL44001.1"/>
    <property type="molecule type" value="Genomic_DNA"/>
</dbReference>
<keyword evidence="1" id="KW-1133">Transmembrane helix</keyword>
<evidence type="ECO:0000313" key="3">
    <source>
        <dbReference type="Proteomes" id="UP000178435"/>
    </source>
</evidence>
<comment type="caution">
    <text evidence="2">The sequence shown here is derived from an EMBL/GenBank/DDBJ whole genome shotgun (WGS) entry which is preliminary data.</text>
</comment>
<dbReference type="AlphaFoldDB" id="A0A1F7RRB2"/>
<evidence type="ECO:0000313" key="2">
    <source>
        <dbReference type="EMBL" id="OGL44001.1"/>
    </source>
</evidence>